<proteinExistence type="predicted"/>
<evidence type="ECO:0000313" key="4">
    <source>
        <dbReference type="Proteomes" id="UP000638648"/>
    </source>
</evidence>
<sequence length="91" mass="9640">MTEQTEGVTHPLKGVFDLGRAEWRSAAAGGDIEVAFVDELIGMRNAHDPDGPVLVFTPGEWEAFLSGAKDGEFDPTELDLPLPEGSRAGSG</sequence>
<dbReference type="Proteomes" id="UP000638648">
    <property type="component" value="Unassembled WGS sequence"/>
</dbReference>
<organism evidence="3 4">
    <name type="scientific">Actinopolymorpha pittospori</name>
    <dbReference type="NCBI Taxonomy" id="648752"/>
    <lineage>
        <taxon>Bacteria</taxon>
        <taxon>Bacillati</taxon>
        <taxon>Actinomycetota</taxon>
        <taxon>Actinomycetes</taxon>
        <taxon>Propionibacteriales</taxon>
        <taxon>Actinopolymorphaceae</taxon>
        <taxon>Actinopolymorpha</taxon>
    </lineage>
</organism>
<dbReference type="RefSeq" id="WP_192754602.1">
    <property type="nucleotide sequence ID" value="NZ_BAABJL010000042.1"/>
</dbReference>
<dbReference type="Pfam" id="PF04149">
    <property type="entry name" value="DUF397"/>
    <property type="match status" value="1"/>
</dbReference>
<protein>
    <recommendedName>
        <fullName evidence="2">DUF397 domain-containing protein</fullName>
    </recommendedName>
</protein>
<accession>A0A927NAN4</accession>
<reference evidence="3" key="1">
    <citation type="submission" date="2020-10" db="EMBL/GenBank/DDBJ databases">
        <title>Sequencing the genomes of 1000 actinobacteria strains.</title>
        <authorList>
            <person name="Klenk H.-P."/>
        </authorList>
    </citation>
    <scope>NUCLEOTIDE SEQUENCE</scope>
    <source>
        <strain evidence="3">DSM 45354</strain>
    </source>
</reference>
<feature type="domain" description="DUF397" evidence="2">
    <location>
        <begin position="24"/>
        <end position="69"/>
    </location>
</feature>
<dbReference type="AlphaFoldDB" id="A0A927NAN4"/>
<feature type="region of interest" description="Disordered" evidence="1">
    <location>
        <begin position="70"/>
        <end position="91"/>
    </location>
</feature>
<dbReference type="InterPro" id="IPR007278">
    <property type="entry name" value="DUF397"/>
</dbReference>
<dbReference type="EMBL" id="JADBEM010000001">
    <property type="protein sequence ID" value="MBE1611380.1"/>
    <property type="molecule type" value="Genomic_DNA"/>
</dbReference>
<evidence type="ECO:0000256" key="1">
    <source>
        <dbReference type="SAM" id="MobiDB-lite"/>
    </source>
</evidence>
<gene>
    <name evidence="3" type="ORF">HEB94_008228</name>
</gene>
<keyword evidence="4" id="KW-1185">Reference proteome</keyword>
<evidence type="ECO:0000259" key="2">
    <source>
        <dbReference type="Pfam" id="PF04149"/>
    </source>
</evidence>
<comment type="caution">
    <text evidence="3">The sequence shown here is derived from an EMBL/GenBank/DDBJ whole genome shotgun (WGS) entry which is preliminary data.</text>
</comment>
<evidence type="ECO:0000313" key="3">
    <source>
        <dbReference type="EMBL" id="MBE1611380.1"/>
    </source>
</evidence>
<name>A0A927NAN4_9ACTN</name>